<feature type="transmembrane region" description="Helical" evidence="1">
    <location>
        <begin position="74"/>
        <end position="94"/>
    </location>
</feature>
<dbReference type="EnsemblMetazoa" id="SSS_4977s_mrna">
    <property type="protein sequence ID" value="KAF7493539.1"/>
    <property type="gene ID" value="SSS_4977"/>
</dbReference>
<proteinExistence type="predicted"/>
<dbReference type="Proteomes" id="UP000070412">
    <property type="component" value="Unassembled WGS sequence"/>
</dbReference>
<feature type="transmembrane region" description="Helical" evidence="1">
    <location>
        <begin position="171"/>
        <end position="191"/>
    </location>
</feature>
<reference evidence="4" key="1">
    <citation type="journal article" date="2020" name="PLoS Negl. Trop. Dis.">
        <title>High-quality nuclear genome for Sarcoptes scabiei-A critical resource for a neglected parasite.</title>
        <authorList>
            <person name="Korhonen P.K."/>
            <person name="Gasser R.B."/>
            <person name="Ma G."/>
            <person name="Wang T."/>
            <person name="Stroehlein A.J."/>
            <person name="Young N.D."/>
            <person name="Ang C.S."/>
            <person name="Fernando D.D."/>
            <person name="Lu H.C."/>
            <person name="Taylor S."/>
            <person name="Reynolds S.L."/>
            <person name="Mofiz E."/>
            <person name="Najaraj S.H."/>
            <person name="Gowda H."/>
            <person name="Madugundu A."/>
            <person name="Renuse S."/>
            <person name="Holt D."/>
            <person name="Pandey A."/>
            <person name="Papenfuss A.T."/>
            <person name="Fischer K."/>
        </authorList>
    </citation>
    <scope>NUCLEOTIDE SEQUENCE [LARGE SCALE GENOMIC DNA]</scope>
</reference>
<accession>A0A834R9K9</accession>
<evidence type="ECO:0000313" key="4">
    <source>
        <dbReference type="Proteomes" id="UP000070412"/>
    </source>
</evidence>
<organism evidence="2">
    <name type="scientific">Sarcoptes scabiei</name>
    <name type="common">Itch mite</name>
    <name type="synonym">Acarus scabiei</name>
    <dbReference type="NCBI Taxonomy" id="52283"/>
    <lineage>
        <taxon>Eukaryota</taxon>
        <taxon>Metazoa</taxon>
        <taxon>Ecdysozoa</taxon>
        <taxon>Arthropoda</taxon>
        <taxon>Chelicerata</taxon>
        <taxon>Arachnida</taxon>
        <taxon>Acari</taxon>
        <taxon>Acariformes</taxon>
        <taxon>Sarcoptiformes</taxon>
        <taxon>Astigmata</taxon>
        <taxon>Psoroptidia</taxon>
        <taxon>Sarcoptoidea</taxon>
        <taxon>Sarcoptidae</taxon>
        <taxon>Sarcoptinae</taxon>
        <taxon>Sarcoptes</taxon>
    </lineage>
</organism>
<evidence type="ECO:0000313" key="3">
    <source>
        <dbReference type="EnsemblMetazoa" id="KAF7493539.1"/>
    </source>
</evidence>
<gene>
    <name evidence="2" type="ORF">SSS_4977</name>
</gene>
<feature type="transmembrane region" description="Helical" evidence="1">
    <location>
        <begin position="40"/>
        <end position="62"/>
    </location>
</feature>
<sequence>MFEMKQQVSERAQNQRYQTTQNDGCNWATIRQEGYRFIRLISFAMLLYAHIVALILRLTLLLYFRIENCPFRPVIAEIFIALYWTTSISALIYAHKCNRPRWLWVYFIQNLMLAQLAYENFRPFIKLSQLKWMYDDYKSLFEYIDIIDRDLPHKSLKDCVSIVHTTYYADLILSLCDLIYLFLFHAIPFCFNYRKSKFSNPLI</sequence>
<evidence type="ECO:0000256" key="1">
    <source>
        <dbReference type="SAM" id="Phobius"/>
    </source>
</evidence>
<keyword evidence="1" id="KW-0472">Membrane</keyword>
<keyword evidence="1" id="KW-1133">Transmembrane helix</keyword>
<feature type="transmembrane region" description="Helical" evidence="1">
    <location>
        <begin position="101"/>
        <end position="118"/>
    </location>
</feature>
<reference evidence="3" key="3">
    <citation type="submission" date="2022-06" db="UniProtKB">
        <authorList>
            <consortium name="EnsemblMetazoa"/>
        </authorList>
    </citation>
    <scope>IDENTIFICATION</scope>
</reference>
<dbReference type="AlphaFoldDB" id="A0A834R9K9"/>
<keyword evidence="4" id="KW-1185">Reference proteome</keyword>
<reference evidence="2" key="2">
    <citation type="submission" date="2020-01" db="EMBL/GenBank/DDBJ databases">
        <authorList>
            <person name="Korhonen P.K.K."/>
            <person name="Guangxu M.G."/>
            <person name="Wang T.W."/>
            <person name="Stroehlein A.J.S."/>
            <person name="Young N.D."/>
            <person name="Ang C.-S.A."/>
            <person name="Fernando D.W.F."/>
            <person name="Lu H.L."/>
            <person name="Taylor S.T."/>
            <person name="Ehtesham M.E.M."/>
            <person name="Najaraj S.H.N."/>
            <person name="Harsha G.H.G."/>
            <person name="Madugundu A.M."/>
            <person name="Renuse S.R."/>
            <person name="Holt D.H."/>
            <person name="Pandey A.P."/>
            <person name="Papenfuss A.P."/>
            <person name="Gasser R.B.G."/>
            <person name="Fischer K.F."/>
        </authorList>
    </citation>
    <scope>NUCLEOTIDE SEQUENCE</scope>
    <source>
        <strain evidence="2">SSS_KF_BRIS2020</strain>
    </source>
</reference>
<name>A0A834R9K9_SARSC</name>
<dbReference type="EMBL" id="WVUK01000055">
    <property type="protein sequence ID" value="KAF7493539.1"/>
    <property type="molecule type" value="Genomic_DNA"/>
</dbReference>
<evidence type="ECO:0000313" key="2">
    <source>
        <dbReference type="EMBL" id="KAF7493539.1"/>
    </source>
</evidence>
<keyword evidence="1" id="KW-0812">Transmembrane</keyword>
<protein>
    <submittedName>
        <fullName evidence="2 3">Uncharacterized protein</fullName>
    </submittedName>
</protein>